<feature type="chain" id="PRO_5037148896" evidence="2">
    <location>
        <begin position="18"/>
        <end position="788"/>
    </location>
</feature>
<feature type="compositionally biased region" description="Polar residues" evidence="1">
    <location>
        <begin position="681"/>
        <end position="697"/>
    </location>
</feature>
<name>A0A976M733_THEOR</name>
<feature type="region of interest" description="Disordered" evidence="1">
    <location>
        <begin position="650"/>
        <end position="769"/>
    </location>
</feature>
<organism evidence="3 4">
    <name type="scientific">Theileria orientalis</name>
    <dbReference type="NCBI Taxonomy" id="68886"/>
    <lineage>
        <taxon>Eukaryota</taxon>
        <taxon>Sar</taxon>
        <taxon>Alveolata</taxon>
        <taxon>Apicomplexa</taxon>
        <taxon>Aconoidasida</taxon>
        <taxon>Piroplasmida</taxon>
        <taxon>Theileriidae</taxon>
        <taxon>Theileria</taxon>
    </lineage>
</organism>
<evidence type="ECO:0000256" key="1">
    <source>
        <dbReference type="SAM" id="MobiDB-lite"/>
    </source>
</evidence>
<gene>
    <name evidence="3" type="ORF">MACJ_002950</name>
</gene>
<feature type="region of interest" description="Disordered" evidence="1">
    <location>
        <begin position="595"/>
        <end position="636"/>
    </location>
</feature>
<dbReference type="Proteomes" id="UP000244803">
    <property type="component" value="Chromosome 4"/>
</dbReference>
<sequence>MKYLITFLKILGVCVLAGIVDDTDHSSMGTPPVDLETYDISSDTRFELVSCVRRRLDNLDYELCKRNSEVSINKVVDGQVVIWENNKHHFRESSVIYDSDIPVALRIQERGTGESNYYRRIEEGWQWIPQEQFVEFLKELRGSVPTKSTFGLNLRFHNYNPKYEVEKITKKEANMYIYSPLRGHRIKFVYDNSKSIWKATEPSHNCISVVAYFKGEDPHLLHLFIADDNFQIDNLFFKLVKGNWTVITEDDYTNSVPELKDNSERSIPVELDLKSYNYKQFEVRSRTYENPYVKYIPRSEFRVTSVSYGCEMIWKSKDPEIFASSVDFFDVGGPLMAKLNFNFQYPFYFKVFIQRSRGWEEADELDVLDRIYLLQTQRNKVLELSNVSPDVVSIMSLKMQTVDYMLLASRKDCDIMAIREGTQELWSYPGLDKYFANGWLYFFPKRPKLFHFRIRDTYLGHEDYYFIWVNGLWERISRHDYVASMNMIVYSSKNGLDHLEVPCSDAMKKSLETKKSDATSSDDERAGSRHTDPGFKEKLYSKYGSPDFDPTDDEETLRLIASLHDEDFYDEAAVLSNSFEYLSFPYDLMTLKSSLQGAQPKRRRAISFSHYDPRGFKEPTDAYTRPAMPKPPYKSAEAIPSLEEEFDQLKLSRSKRYKSTSDINKDRQSHRSHLPSDLRETPSQLGRPRSQSWSSEDATPAPPPTPAQSPDYLQGTTPTPPSSQYESCSSGSSSSLDLPPSPDTPEQPRRRIRKEPQKEEPAKPSKPDFAFIPTISALFLISVFSVIF</sequence>
<feature type="compositionally biased region" description="Basic and acidic residues" evidence="1">
    <location>
        <begin position="611"/>
        <end position="620"/>
    </location>
</feature>
<feature type="signal peptide" evidence="2">
    <location>
        <begin position="1"/>
        <end position="17"/>
    </location>
</feature>
<dbReference type="EMBL" id="CP056067">
    <property type="protein sequence ID" value="UKJ89697.2"/>
    <property type="molecule type" value="Genomic_DNA"/>
</dbReference>
<accession>A0A976M733</accession>
<proteinExistence type="predicted"/>
<feature type="compositionally biased region" description="Low complexity" evidence="1">
    <location>
        <begin position="722"/>
        <end position="738"/>
    </location>
</feature>
<feature type="compositionally biased region" description="Basic and acidic residues" evidence="1">
    <location>
        <begin position="511"/>
        <end position="540"/>
    </location>
</feature>
<protein>
    <submittedName>
        <fullName evidence="3">Uncharacterized protein</fullName>
    </submittedName>
</protein>
<dbReference type="OrthoDB" id="361953at2759"/>
<evidence type="ECO:0000313" key="4">
    <source>
        <dbReference type="Proteomes" id="UP000244803"/>
    </source>
</evidence>
<feature type="compositionally biased region" description="Basic and acidic residues" evidence="1">
    <location>
        <begin position="746"/>
        <end position="766"/>
    </location>
</feature>
<evidence type="ECO:0000313" key="3">
    <source>
        <dbReference type="EMBL" id="UKJ89697.2"/>
    </source>
</evidence>
<reference evidence="3" key="1">
    <citation type="submission" date="2022-07" db="EMBL/GenBank/DDBJ databases">
        <title>Evaluation of T. orientalis genome assembly methods using nanopore sequencing and analysis of variation between genomes.</title>
        <authorList>
            <person name="Yam J."/>
            <person name="Micallef M.L."/>
            <person name="Liu M."/>
            <person name="Djordjevic S.P."/>
            <person name="Bogema D.R."/>
            <person name="Jenkins C."/>
        </authorList>
    </citation>
    <scope>NUCLEOTIDE SEQUENCE</scope>
    <source>
        <strain evidence="3">Fish Creek</strain>
    </source>
</reference>
<feature type="region of interest" description="Disordered" evidence="1">
    <location>
        <begin position="511"/>
        <end position="548"/>
    </location>
</feature>
<dbReference type="AlphaFoldDB" id="A0A976M733"/>
<dbReference type="InterPro" id="IPR007480">
    <property type="entry name" value="DUF529"/>
</dbReference>
<keyword evidence="2" id="KW-0732">Signal</keyword>
<feature type="compositionally biased region" description="Basic and acidic residues" evidence="1">
    <location>
        <begin position="663"/>
        <end position="680"/>
    </location>
</feature>
<evidence type="ECO:0000256" key="2">
    <source>
        <dbReference type="SAM" id="SignalP"/>
    </source>
</evidence>
<dbReference type="Pfam" id="PF04385">
    <property type="entry name" value="FAINT"/>
    <property type="match status" value="2"/>
</dbReference>